<dbReference type="RefSeq" id="WP_150213329.1">
    <property type="nucleotide sequence ID" value="NZ_CP029192.1"/>
</dbReference>
<accession>A0A5P2BQ42</accession>
<dbReference type="Pfam" id="PF17784">
    <property type="entry name" value="Sulfotransfer_4"/>
    <property type="match status" value="1"/>
</dbReference>
<proteinExistence type="predicted"/>
<dbReference type="GO" id="GO:0016740">
    <property type="term" value="F:transferase activity"/>
    <property type="evidence" value="ECO:0007669"/>
    <property type="project" value="UniProtKB-KW"/>
</dbReference>
<dbReference type="PANTHER" id="PTHR36978">
    <property type="entry name" value="P-LOOP CONTAINING NUCLEOTIDE TRIPHOSPHATE HYDROLASE"/>
    <property type="match status" value="1"/>
</dbReference>
<dbReference type="Gene3D" id="3.40.50.300">
    <property type="entry name" value="P-loop containing nucleotide triphosphate hydrolases"/>
    <property type="match status" value="1"/>
</dbReference>
<sequence length="235" mass="26051">MLKLINAGLGRTGTTSLQVALEQLGYGPCYHMFDIVGDEKRLEQWERIICEGQQPDWDAVFEGYTSAVDGPPSFYYDQIIKAFPEAKVVLTVRDADGWYESTYNTLYQFVLKNKETPPEQGTRQARVFRMTNVMTWEGLFQGRFSDKDHAIEVYHRRNQEIIDAVPADNLLVYDVTGGWEPLCAFLGTDVPATRFPHANTTANMRERMQQMAAGGPPAPGSAPAPGGAAAPGGAR</sequence>
<dbReference type="InterPro" id="IPR027417">
    <property type="entry name" value="P-loop_NTPase"/>
</dbReference>
<dbReference type="AlphaFoldDB" id="A0A5P2BQ42"/>
<dbReference type="Proteomes" id="UP000322927">
    <property type="component" value="Chromosome"/>
</dbReference>
<feature type="region of interest" description="Disordered" evidence="1">
    <location>
        <begin position="211"/>
        <end position="235"/>
    </location>
</feature>
<dbReference type="OrthoDB" id="285690at2"/>
<feature type="compositionally biased region" description="Low complexity" evidence="1">
    <location>
        <begin position="223"/>
        <end position="235"/>
    </location>
</feature>
<keyword evidence="2" id="KW-0808">Transferase</keyword>
<name>A0A5P2BQ42_STRVZ</name>
<organism evidence="2 3">
    <name type="scientific">Streptomyces venezuelae</name>
    <dbReference type="NCBI Taxonomy" id="54571"/>
    <lineage>
        <taxon>Bacteria</taxon>
        <taxon>Bacillati</taxon>
        <taxon>Actinomycetota</taxon>
        <taxon>Actinomycetes</taxon>
        <taxon>Kitasatosporales</taxon>
        <taxon>Streptomycetaceae</taxon>
        <taxon>Streptomyces</taxon>
    </lineage>
</organism>
<reference evidence="2 3" key="1">
    <citation type="submission" date="2018-05" db="EMBL/GenBank/DDBJ databases">
        <title>Streptomyces venezuelae.</title>
        <authorList>
            <person name="Kim W."/>
            <person name="Lee N."/>
            <person name="Cho B.-K."/>
        </authorList>
    </citation>
    <scope>NUCLEOTIDE SEQUENCE [LARGE SCALE GENOMIC DNA]</scope>
    <source>
        <strain evidence="2 3">ATCC 14584</strain>
    </source>
</reference>
<dbReference type="InterPro" id="IPR040632">
    <property type="entry name" value="Sulfotransfer_4"/>
</dbReference>
<dbReference type="PANTHER" id="PTHR36978:SF4">
    <property type="entry name" value="P-LOOP CONTAINING NUCLEOSIDE TRIPHOSPHATE HYDROLASE PROTEIN"/>
    <property type="match status" value="1"/>
</dbReference>
<evidence type="ECO:0000313" key="2">
    <source>
        <dbReference type="EMBL" id="QES32070.1"/>
    </source>
</evidence>
<dbReference type="EMBL" id="CP029192">
    <property type="protein sequence ID" value="QES32070.1"/>
    <property type="molecule type" value="Genomic_DNA"/>
</dbReference>
<gene>
    <name evidence="2" type="ORF">DEJ48_00320</name>
</gene>
<evidence type="ECO:0000313" key="3">
    <source>
        <dbReference type="Proteomes" id="UP000322927"/>
    </source>
</evidence>
<protein>
    <submittedName>
        <fullName evidence="2">Sulfotransferase family protein</fullName>
    </submittedName>
</protein>
<evidence type="ECO:0000256" key="1">
    <source>
        <dbReference type="SAM" id="MobiDB-lite"/>
    </source>
</evidence>
<dbReference type="SUPFAM" id="SSF52540">
    <property type="entry name" value="P-loop containing nucleoside triphosphate hydrolases"/>
    <property type="match status" value="1"/>
</dbReference>